<proteinExistence type="predicted"/>
<sequence>MGECIQLKSNKNNEFLMTNNENEKNIKAFSKLMPWFFYSKPSTKKIISKINGQELSEEDLFINNLFNMNIQNRAWFSVNTVNEHTDKAYIVYKKLLFKNSDRNDKMRDTYMELSSNFNITHYDVYKSGKIRDGKQTVKLFKLLLNSGLLSQEDMDKINSTRTTNELLHMCISKNPIDYLVSSTGQSFTSCESLNSNFRSAYYLGLPGLVLDTNRVIVFLTNGTQSNLKVRDIKLTHFNFTCRSWAILNIEDLLYIIRYYPSKVVDFAQLLSQTGYKVLNIDGVSSDKYKKSKFKFELPTLQNSTPISIYFDNFGPIKDVEQDDELYYYNKDGLTGGSVHTTFNWTFGFEKIEEFDMLYKECILCFSCQKIIPRDASKNITSPQDGTQAICLGCFDKKYTECSECGQSYDKQEQTKKYKVCDTCITTILHECYDCGALRHIEEVCYIPKLGKFICKYCIEGE</sequence>
<accession>A0A6M3JY16</accession>
<dbReference type="EMBL" id="MT142032">
    <property type="protein sequence ID" value="QJA73505.1"/>
    <property type="molecule type" value="Genomic_DNA"/>
</dbReference>
<protein>
    <submittedName>
        <fullName evidence="1">Uncharacterized protein</fullName>
    </submittedName>
</protein>
<dbReference type="AlphaFoldDB" id="A0A6M3JY16"/>
<reference evidence="1" key="1">
    <citation type="submission" date="2020-03" db="EMBL/GenBank/DDBJ databases">
        <title>The deep terrestrial virosphere.</title>
        <authorList>
            <person name="Holmfeldt K."/>
            <person name="Nilsson E."/>
            <person name="Simone D."/>
            <person name="Lopez-Fernandez M."/>
            <person name="Wu X."/>
            <person name="de Brujin I."/>
            <person name="Lundin D."/>
            <person name="Andersson A."/>
            <person name="Bertilsson S."/>
            <person name="Dopson M."/>
        </authorList>
    </citation>
    <scope>NUCLEOTIDE SEQUENCE</scope>
    <source>
        <strain evidence="1">MM415A02332</strain>
    </source>
</reference>
<name>A0A6M3JY16_9ZZZZ</name>
<organism evidence="1">
    <name type="scientific">viral metagenome</name>
    <dbReference type="NCBI Taxonomy" id="1070528"/>
    <lineage>
        <taxon>unclassified sequences</taxon>
        <taxon>metagenomes</taxon>
        <taxon>organismal metagenomes</taxon>
    </lineage>
</organism>
<evidence type="ECO:0000313" key="1">
    <source>
        <dbReference type="EMBL" id="QJA73505.1"/>
    </source>
</evidence>
<gene>
    <name evidence="1" type="ORF">MM415A02332_0005</name>
</gene>